<proteinExistence type="predicted"/>
<accession>A0A9Q3YYH4</accession>
<dbReference type="EMBL" id="JAAMYB010000001">
    <property type="protein sequence ID" value="MCD3194262.1"/>
    <property type="molecule type" value="Genomic_DNA"/>
</dbReference>
<gene>
    <name evidence="2" type="ORF">G8S53_03030</name>
</gene>
<protein>
    <recommendedName>
        <fullName evidence="1">Phage tail fibre protein N-terminal domain-containing protein</fullName>
    </recommendedName>
</protein>
<name>A0A9Q3YYH4_CLOBO</name>
<evidence type="ECO:0000313" key="3">
    <source>
        <dbReference type="Proteomes" id="UP000813637"/>
    </source>
</evidence>
<dbReference type="Pfam" id="PF12571">
    <property type="entry name" value="Phage_tail_fib"/>
    <property type="match status" value="1"/>
</dbReference>
<sequence>MAEIITSITTNKARQKLAKSHYSGSTVPKITMAGWGTGGVDINGDVIKPSSAAAQVAGEIIKNKIKTSTLSQDGLSVIFTAELMPGEAGVLNQKISTVGLYDEEGDLVLIKNFTPKQMDTDSKITIECTEQF</sequence>
<organism evidence="2 3">
    <name type="scientific">Clostridium botulinum C</name>
    <dbReference type="NCBI Taxonomy" id="36828"/>
    <lineage>
        <taxon>Bacteria</taxon>
        <taxon>Bacillati</taxon>
        <taxon>Bacillota</taxon>
        <taxon>Clostridia</taxon>
        <taxon>Eubacteriales</taxon>
        <taxon>Clostridiaceae</taxon>
        <taxon>Clostridium</taxon>
    </lineage>
</organism>
<dbReference type="InterPro" id="IPR022225">
    <property type="entry name" value="Phage_tail_fibre_N"/>
</dbReference>
<comment type="caution">
    <text evidence="2">The sequence shown here is derived from an EMBL/GenBank/DDBJ whole genome shotgun (WGS) entry which is preliminary data.</text>
</comment>
<evidence type="ECO:0000313" key="2">
    <source>
        <dbReference type="EMBL" id="MCD3194262.1"/>
    </source>
</evidence>
<dbReference type="AlphaFoldDB" id="A0A9Q3YYH4"/>
<dbReference type="Proteomes" id="UP000813637">
    <property type="component" value="Unassembled WGS sequence"/>
</dbReference>
<dbReference type="RefSeq" id="WP_039218382.1">
    <property type="nucleotide sequence ID" value="NZ_JAAMYB010000001.1"/>
</dbReference>
<reference evidence="2" key="1">
    <citation type="submission" date="2020-02" db="EMBL/GenBank/DDBJ databases">
        <authorList>
            <person name="Fillo S."/>
            <person name="Giordani F."/>
            <person name="Tonon E."/>
            <person name="Drigo I."/>
            <person name="Anselmo A."/>
            <person name="Fortunato A."/>
            <person name="Bano L."/>
            <person name="Lista F."/>
        </authorList>
    </citation>
    <scope>NUCLEOTIDE SEQUENCE</scope>
    <source>
        <strain evidence="2">IZSVe-TV_9877_3_12</strain>
    </source>
</reference>
<reference evidence="2" key="2">
    <citation type="journal article" date="2021" name="Microorganisms">
        <title>Extensive Genome Exploration of Clostridium botulinum Group III Field Strains.</title>
        <authorList>
            <person name="Fillo S."/>
            <person name="Giordani F."/>
            <person name="Tonon E."/>
            <person name="Drigo I."/>
            <person name="Anselmo A."/>
            <person name="Fortunato A."/>
            <person name="Lista F."/>
            <person name="Bano L."/>
        </authorList>
    </citation>
    <scope>NUCLEOTIDE SEQUENCE</scope>
    <source>
        <strain evidence="2">IZSVe-TV_9877_3_12</strain>
    </source>
</reference>
<evidence type="ECO:0000259" key="1">
    <source>
        <dbReference type="Pfam" id="PF12571"/>
    </source>
</evidence>
<feature type="domain" description="Phage tail fibre protein N-terminal" evidence="1">
    <location>
        <begin position="1"/>
        <end position="115"/>
    </location>
</feature>